<dbReference type="InterPro" id="IPR001387">
    <property type="entry name" value="Cro/C1-type_HTH"/>
</dbReference>
<dbReference type="CDD" id="cd00093">
    <property type="entry name" value="HTH_XRE"/>
    <property type="match status" value="1"/>
</dbReference>
<dbReference type="SUPFAM" id="SSF47413">
    <property type="entry name" value="lambda repressor-like DNA-binding domains"/>
    <property type="match status" value="1"/>
</dbReference>
<organism evidence="3 4">
    <name type="scientific">Cupriavidus taiwanensis</name>
    <dbReference type="NCBI Taxonomy" id="164546"/>
    <lineage>
        <taxon>Bacteria</taxon>
        <taxon>Pseudomonadati</taxon>
        <taxon>Pseudomonadota</taxon>
        <taxon>Betaproteobacteria</taxon>
        <taxon>Burkholderiales</taxon>
        <taxon>Burkholderiaceae</taxon>
        <taxon>Cupriavidus</taxon>
    </lineage>
</organism>
<evidence type="ECO:0000259" key="2">
    <source>
        <dbReference type="PROSITE" id="PS50943"/>
    </source>
</evidence>
<protein>
    <recommendedName>
        <fullName evidence="2">HTH cro/C1-type domain-containing protein</fullName>
    </recommendedName>
</protein>
<evidence type="ECO:0000313" key="4">
    <source>
        <dbReference type="Proteomes" id="UP000255505"/>
    </source>
</evidence>
<dbReference type="Pfam" id="PF01381">
    <property type="entry name" value="HTH_3"/>
    <property type="match status" value="1"/>
</dbReference>
<dbReference type="Proteomes" id="UP000255505">
    <property type="component" value="Plasmid II"/>
</dbReference>
<proteinExistence type="predicted"/>
<dbReference type="AlphaFoldDB" id="A0A375IRU9"/>
<dbReference type="GO" id="GO:0003677">
    <property type="term" value="F:DNA binding"/>
    <property type="evidence" value="ECO:0007669"/>
    <property type="project" value="InterPro"/>
</dbReference>
<feature type="region of interest" description="Disordered" evidence="1">
    <location>
        <begin position="130"/>
        <end position="151"/>
    </location>
</feature>
<name>A0A375IRU9_9BURK</name>
<feature type="compositionally biased region" description="Basic residues" evidence="1">
    <location>
        <begin position="136"/>
        <end position="151"/>
    </location>
</feature>
<dbReference type="InterPro" id="IPR010982">
    <property type="entry name" value="Lambda_DNA-bd_dom_sf"/>
</dbReference>
<evidence type="ECO:0000256" key="1">
    <source>
        <dbReference type="SAM" id="MobiDB-lite"/>
    </source>
</evidence>
<dbReference type="EMBL" id="LT991977">
    <property type="protein sequence ID" value="SPK75935.1"/>
    <property type="molecule type" value="Genomic_DNA"/>
</dbReference>
<reference evidence="3 4" key="1">
    <citation type="submission" date="2018-01" db="EMBL/GenBank/DDBJ databases">
        <authorList>
            <person name="Gaut B.S."/>
            <person name="Morton B.R."/>
            <person name="Clegg M.T."/>
            <person name="Duvall M.R."/>
        </authorList>
    </citation>
    <scope>NUCLEOTIDE SEQUENCE [LARGE SCALE GENOMIC DNA]</scope>
    <source>
        <strain evidence="3">Cupriavidus taiwanensis LMG 19425</strain>
        <plasmid evidence="4">Plasmid ii</plasmid>
    </source>
</reference>
<geneLocation type="plasmid" evidence="3">
    <name>II</name>
</geneLocation>
<dbReference type="RefSeq" id="WP_231942639.1">
    <property type="nucleotide sequence ID" value="NZ_LT991977.1"/>
</dbReference>
<dbReference type="PROSITE" id="PS50943">
    <property type="entry name" value="HTH_CROC1"/>
    <property type="match status" value="1"/>
</dbReference>
<feature type="domain" description="HTH cro/C1-type" evidence="2">
    <location>
        <begin position="66"/>
        <end position="118"/>
    </location>
</feature>
<evidence type="ECO:0000313" key="3">
    <source>
        <dbReference type="EMBL" id="SPK75935.1"/>
    </source>
</evidence>
<sequence length="151" mass="16915">MAIDDSFYGASNSGREGELVDHFLLLDSTRGISDAAAQQQIQAWLLGMSGRRLTSEEIEIELGDHLRTLRIHRNLDQATLSERAGISVRTLRNLEAGNGSSLRTLIQVLRALGRESWLETIAPVPTINPLMLTRQPKPRRRASKPRQRKHA</sequence>
<gene>
    <name evidence="3" type="ORF">CT19425_MP70095</name>
</gene>
<keyword evidence="3" id="KW-0614">Plasmid</keyword>
<dbReference type="SMART" id="SM00530">
    <property type="entry name" value="HTH_XRE"/>
    <property type="match status" value="1"/>
</dbReference>
<dbReference type="Gene3D" id="1.10.260.40">
    <property type="entry name" value="lambda repressor-like DNA-binding domains"/>
    <property type="match status" value="1"/>
</dbReference>
<accession>A0A375IRU9</accession>